<dbReference type="GO" id="GO:0070475">
    <property type="term" value="P:rRNA base methylation"/>
    <property type="evidence" value="ECO:0007669"/>
    <property type="project" value="TreeGrafter"/>
</dbReference>
<evidence type="ECO:0008006" key="5">
    <source>
        <dbReference type="Google" id="ProtNLM"/>
    </source>
</evidence>
<dbReference type="STRING" id="1095629.A0A0C9XUE8"/>
<name>A0A0C9XUE8_9AGAR</name>
<dbReference type="AlphaFoldDB" id="A0A0C9XUE8"/>
<dbReference type="SUPFAM" id="SSF53335">
    <property type="entry name" value="S-adenosyl-L-methionine-dependent methyltransferases"/>
    <property type="match status" value="1"/>
</dbReference>
<accession>A0A0C9XUE8</accession>
<dbReference type="Proteomes" id="UP000054477">
    <property type="component" value="Unassembled WGS sequence"/>
</dbReference>
<dbReference type="GO" id="GO:0008168">
    <property type="term" value="F:methyltransferase activity"/>
    <property type="evidence" value="ECO:0007669"/>
    <property type="project" value="UniProtKB-KW"/>
</dbReference>
<dbReference type="EMBL" id="KN838561">
    <property type="protein sequence ID" value="KIK05304.1"/>
    <property type="molecule type" value="Genomic_DNA"/>
</dbReference>
<dbReference type="Gene3D" id="3.40.50.150">
    <property type="entry name" value="Vaccinia Virus protein VP39"/>
    <property type="match status" value="1"/>
</dbReference>
<keyword evidence="4" id="KW-1185">Reference proteome</keyword>
<evidence type="ECO:0000313" key="4">
    <source>
        <dbReference type="Proteomes" id="UP000054477"/>
    </source>
</evidence>
<reference evidence="3 4" key="1">
    <citation type="submission" date="2014-04" db="EMBL/GenBank/DDBJ databases">
        <authorList>
            <consortium name="DOE Joint Genome Institute"/>
            <person name="Kuo A."/>
            <person name="Kohler A."/>
            <person name="Nagy L.G."/>
            <person name="Floudas D."/>
            <person name="Copeland A."/>
            <person name="Barry K.W."/>
            <person name="Cichocki N."/>
            <person name="Veneault-Fourrey C."/>
            <person name="LaButti K."/>
            <person name="Lindquist E.A."/>
            <person name="Lipzen A."/>
            <person name="Lundell T."/>
            <person name="Morin E."/>
            <person name="Murat C."/>
            <person name="Sun H."/>
            <person name="Tunlid A."/>
            <person name="Henrissat B."/>
            <person name="Grigoriev I.V."/>
            <person name="Hibbett D.S."/>
            <person name="Martin F."/>
            <person name="Nordberg H.P."/>
            <person name="Cantor M.N."/>
            <person name="Hua S.X."/>
        </authorList>
    </citation>
    <scope>NUCLEOTIDE SEQUENCE [LARGE SCALE GENOMIC DNA]</scope>
    <source>
        <strain evidence="3 4">LaAM-08-1</strain>
    </source>
</reference>
<proteinExistence type="predicted"/>
<dbReference type="CDD" id="cd02440">
    <property type="entry name" value="AdoMet_MTases"/>
    <property type="match status" value="1"/>
</dbReference>
<dbReference type="Pfam" id="PF05971">
    <property type="entry name" value="Methyltransf_10"/>
    <property type="match status" value="1"/>
</dbReference>
<evidence type="ECO:0000256" key="1">
    <source>
        <dbReference type="ARBA" id="ARBA00022603"/>
    </source>
</evidence>
<dbReference type="PANTHER" id="PTHR13393:SF0">
    <property type="entry name" value="RNA N6-ADENOSINE-METHYLTRANSFERASE METTL16"/>
    <property type="match status" value="1"/>
</dbReference>
<gene>
    <name evidence="3" type="ORF">K443DRAFT_91538</name>
</gene>
<organism evidence="3 4">
    <name type="scientific">Laccaria amethystina LaAM-08-1</name>
    <dbReference type="NCBI Taxonomy" id="1095629"/>
    <lineage>
        <taxon>Eukaryota</taxon>
        <taxon>Fungi</taxon>
        <taxon>Dikarya</taxon>
        <taxon>Basidiomycota</taxon>
        <taxon>Agaricomycotina</taxon>
        <taxon>Agaricomycetes</taxon>
        <taxon>Agaricomycetidae</taxon>
        <taxon>Agaricales</taxon>
        <taxon>Agaricineae</taxon>
        <taxon>Hydnangiaceae</taxon>
        <taxon>Laccaria</taxon>
    </lineage>
</organism>
<keyword evidence="1" id="KW-0489">Methyltransferase</keyword>
<protein>
    <recommendedName>
        <fullName evidence="5">U6 small nuclear RNA (adenine-(43)-N(6))-methyltransferase</fullName>
    </recommendedName>
</protein>
<dbReference type="GO" id="GO:0005634">
    <property type="term" value="C:nucleus"/>
    <property type="evidence" value="ECO:0007669"/>
    <property type="project" value="TreeGrafter"/>
</dbReference>
<reference evidence="4" key="2">
    <citation type="submission" date="2015-01" db="EMBL/GenBank/DDBJ databases">
        <title>Evolutionary Origins and Diversification of the Mycorrhizal Mutualists.</title>
        <authorList>
            <consortium name="DOE Joint Genome Institute"/>
            <consortium name="Mycorrhizal Genomics Consortium"/>
            <person name="Kohler A."/>
            <person name="Kuo A."/>
            <person name="Nagy L.G."/>
            <person name="Floudas D."/>
            <person name="Copeland A."/>
            <person name="Barry K.W."/>
            <person name="Cichocki N."/>
            <person name="Veneault-Fourrey C."/>
            <person name="LaButti K."/>
            <person name="Lindquist E.A."/>
            <person name="Lipzen A."/>
            <person name="Lundell T."/>
            <person name="Morin E."/>
            <person name="Murat C."/>
            <person name="Riley R."/>
            <person name="Ohm R."/>
            <person name="Sun H."/>
            <person name="Tunlid A."/>
            <person name="Henrissat B."/>
            <person name="Grigoriev I.V."/>
            <person name="Hibbett D.S."/>
            <person name="Martin F."/>
        </authorList>
    </citation>
    <scope>NUCLEOTIDE SEQUENCE [LARGE SCALE GENOMIC DNA]</scope>
    <source>
        <strain evidence="4">LaAM-08-1</strain>
    </source>
</reference>
<dbReference type="InterPro" id="IPR010286">
    <property type="entry name" value="METTL16/RlmF"/>
</dbReference>
<dbReference type="PANTHER" id="PTHR13393">
    <property type="entry name" value="SAM-DEPENDENT METHYLTRANSFERASE"/>
    <property type="match status" value="1"/>
</dbReference>
<dbReference type="HOGENOM" id="CLU_027534_7_1_1"/>
<evidence type="ECO:0000313" key="3">
    <source>
        <dbReference type="EMBL" id="KIK05304.1"/>
    </source>
</evidence>
<evidence type="ECO:0000256" key="2">
    <source>
        <dbReference type="ARBA" id="ARBA00022679"/>
    </source>
</evidence>
<dbReference type="InterPro" id="IPR029063">
    <property type="entry name" value="SAM-dependent_MTases_sf"/>
</dbReference>
<keyword evidence="2" id="KW-0808">Transferase</keyword>
<sequence length="216" mass="24800">MHPRNPYRNPPDFHQLAADYPPLLEHKRALIFMMTKLKGMMSLVSHLFPTQLTQAILHRDFGFSISLPKHRLCPPVPNRLNYVLWIQDIMHAHRHLQSSPNYKSHVVRGIDVGTGASAIYPLLACKLEPTWEFVATEIDETSHTYAKSNINSADLEERVLIMKASLDKPLLFPLDDRQLKDFDFTMCNPPFYNSEEEVKESAGLKEFGPNAVRCLF</sequence>
<dbReference type="OrthoDB" id="514248at2759"/>